<dbReference type="Gene3D" id="1.20.1280.290">
    <property type="match status" value="1"/>
</dbReference>
<organism evidence="10 11">
    <name type="scientific">Cylindrotheca closterium</name>
    <dbReference type="NCBI Taxonomy" id="2856"/>
    <lineage>
        <taxon>Eukaryota</taxon>
        <taxon>Sar</taxon>
        <taxon>Stramenopiles</taxon>
        <taxon>Ochrophyta</taxon>
        <taxon>Bacillariophyta</taxon>
        <taxon>Bacillariophyceae</taxon>
        <taxon>Bacillariophycidae</taxon>
        <taxon>Bacillariales</taxon>
        <taxon>Bacillariaceae</taxon>
        <taxon>Cylindrotheca</taxon>
    </lineage>
</organism>
<evidence type="ECO:0000256" key="7">
    <source>
        <dbReference type="ARBA" id="ARBA00038475"/>
    </source>
</evidence>
<evidence type="ECO:0000313" key="10">
    <source>
        <dbReference type="EMBL" id="CAJ1952512.1"/>
    </source>
</evidence>
<evidence type="ECO:0000256" key="2">
    <source>
        <dbReference type="ARBA" id="ARBA00022448"/>
    </source>
</evidence>
<evidence type="ECO:0000256" key="9">
    <source>
        <dbReference type="SAM" id="Phobius"/>
    </source>
</evidence>
<dbReference type="PIRSF" id="PIRSF023381">
    <property type="entry name" value="MannP-dilichol_defect-1p"/>
    <property type="match status" value="1"/>
</dbReference>
<evidence type="ECO:0000256" key="1">
    <source>
        <dbReference type="ARBA" id="ARBA00004141"/>
    </source>
</evidence>
<keyword evidence="5 8" id="KW-1133">Transmembrane helix</keyword>
<keyword evidence="6 8" id="KW-0472">Membrane</keyword>
<dbReference type="Proteomes" id="UP001295423">
    <property type="component" value="Unassembled WGS sequence"/>
</dbReference>
<dbReference type="GO" id="GO:0016020">
    <property type="term" value="C:membrane"/>
    <property type="evidence" value="ECO:0007669"/>
    <property type="project" value="UniProtKB-SubCell"/>
</dbReference>
<protein>
    <recommendedName>
        <fullName evidence="8">Solute carrier family 66 member 3</fullName>
    </recommendedName>
</protein>
<keyword evidence="4" id="KW-0677">Repeat</keyword>
<comment type="subcellular location">
    <subcellularLocation>
        <location evidence="1 8">Membrane</location>
        <topology evidence="1 8">Multi-pass membrane protein</topology>
    </subcellularLocation>
</comment>
<keyword evidence="11" id="KW-1185">Reference proteome</keyword>
<comment type="caution">
    <text evidence="10">The sequence shown here is derived from an EMBL/GenBank/DDBJ whole genome shotgun (WGS) entry which is preliminary data.</text>
</comment>
<feature type="transmembrane region" description="Helical" evidence="9">
    <location>
        <begin position="220"/>
        <end position="243"/>
    </location>
</feature>
<evidence type="ECO:0000313" key="11">
    <source>
        <dbReference type="Proteomes" id="UP001295423"/>
    </source>
</evidence>
<feature type="transmembrane region" description="Helical" evidence="9">
    <location>
        <begin position="141"/>
        <end position="158"/>
    </location>
</feature>
<evidence type="ECO:0000256" key="8">
    <source>
        <dbReference type="PIRNR" id="PIRNR023381"/>
    </source>
</evidence>
<reference evidence="10" key="1">
    <citation type="submission" date="2023-08" db="EMBL/GenBank/DDBJ databases">
        <authorList>
            <person name="Audoor S."/>
            <person name="Bilcke G."/>
        </authorList>
    </citation>
    <scope>NUCLEOTIDE SEQUENCE</scope>
</reference>
<dbReference type="PANTHER" id="PTHR12226">
    <property type="entry name" value="MANNOSE-P-DOLICHOL UTILIZATION DEFECT 1 LEC35 -RELATED"/>
    <property type="match status" value="1"/>
</dbReference>
<evidence type="ECO:0000256" key="6">
    <source>
        <dbReference type="ARBA" id="ARBA00023136"/>
    </source>
</evidence>
<keyword evidence="3 8" id="KW-0812">Transmembrane</keyword>
<accession>A0AAD2FUG3</accession>
<feature type="transmembrane region" description="Helical" evidence="9">
    <location>
        <begin position="39"/>
        <end position="63"/>
    </location>
</feature>
<keyword evidence="2" id="KW-0813">Transport</keyword>
<dbReference type="Pfam" id="PF04193">
    <property type="entry name" value="PQ-loop"/>
    <property type="match status" value="1"/>
</dbReference>
<feature type="transmembrane region" description="Helical" evidence="9">
    <location>
        <begin position="84"/>
        <end position="102"/>
    </location>
</feature>
<feature type="transmembrane region" description="Helical" evidence="9">
    <location>
        <begin position="114"/>
        <end position="132"/>
    </location>
</feature>
<dbReference type="InterPro" id="IPR016817">
    <property type="entry name" value="MannP-dilichol_defect-1"/>
</dbReference>
<proteinExistence type="inferred from homology"/>
<evidence type="ECO:0000256" key="5">
    <source>
        <dbReference type="ARBA" id="ARBA00022989"/>
    </source>
</evidence>
<evidence type="ECO:0000256" key="3">
    <source>
        <dbReference type="ARBA" id="ARBA00022692"/>
    </source>
</evidence>
<comment type="similarity">
    <text evidence="7">Belongs to the MPDU1 (TC 2.A.43.3) family.</text>
</comment>
<evidence type="ECO:0000256" key="4">
    <source>
        <dbReference type="ARBA" id="ARBA00022737"/>
    </source>
</evidence>
<dbReference type="AlphaFoldDB" id="A0AAD2FUG3"/>
<name>A0AAD2FUG3_9STRA</name>
<sequence length="257" mass="28169">MVKNLASIPLVLPFAKWVWEAADNPEEVSPDICLSEVPFLSPGCFSALLAKALGVAIILGSCVNKVPLIMNMQKSKSADGISRNSLYGEALVYAACVFYGLLHEYPFSSYGENASLLIQNFVLIAMAWNLSATPVLTQEKVISSGGFVAFSIAVMYLLPEDLRYLLMSGTWPVMIYARGSQILETFQVKHTGNLSIVTTSMNLVGSLIRVGTTVQETGDVVILAGYILSFLLSFAMFVQYFLYLKNTREFATKSKKD</sequence>
<gene>
    <name evidence="10" type="ORF">CYCCA115_LOCUS13590</name>
</gene>
<dbReference type="PANTHER" id="PTHR12226:SF2">
    <property type="entry name" value="MANNOSE-P-DOLICHOL UTILIZATION DEFECT 1 PROTEIN"/>
    <property type="match status" value="1"/>
</dbReference>
<dbReference type="EMBL" id="CAKOGP040001803">
    <property type="protein sequence ID" value="CAJ1952512.1"/>
    <property type="molecule type" value="Genomic_DNA"/>
</dbReference>
<dbReference type="InterPro" id="IPR006603">
    <property type="entry name" value="PQ-loop_rpt"/>
</dbReference>